<keyword evidence="1" id="KW-0472">Membrane</keyword>
<keyword evidence="3" id="KW-1185">Reference proteome</keyword>
<dbReference type="EMBL" id="JBGORX010000001">
    <property type="protein sequence ID" value="MFJ1267461.1"/>
    <property type="molecule type" value="Genomic_DNA"/>
</dbReference>
<gene>
    <name evidence="2" type="ORF">ACD661_02700</name>
</gene>
<protein>
    <submittedName>
        <fullName evidence="2">Protein YgfX</fullName>
    </submittedName>
</protein>
<feature type="transmembrane region" description="Helical" evidence="1">
    <location>
        <begin position="20"/>
        <end position="53"/>
    </location>
</feature>
<sequence>MLPLSEINIKLGPSEIYFRLVLVISLLTTGLIFYSALYLAVKLILLAIILTLLRLDWLNKKPRNGIKEIQFRSSKWILVLNNDESQEYQEAQILLHNVLFQLIQFTYLNQKKHVVLFIDQISQNQFRQLHLKLL</sequence>
<dbReference type="RefSeq" id="WP_400186115.1">
    <property type="nucleotide sequence ID" value="NZ_JBGORX010000001.1"/>
</dbReference>
<name>A0ABW8D6I3_9GAMM</name>
<keyword evidence="1" id="KW-1133">Transmembrane helix</keyword>
<evidence type="ECO:0000313" key="2">
    <source>
        <dbReference type="EMBL" id="MFJ1267461.1"/>
    </source>
</evidence>
<keyword evidence="1" id="KW-0812">Transmembrane</keyword>
<reference evidence="2 3" key="1">
    <citation type="submission" date="2024-08" db="EMBL/GenBank/DDBJ databases">
        <title>Draft Genome Sequence of Legionella lytica strain DSB2004, Isolated From a Fire Sprinkler System.</title>
        <authorList>
            <person name="Everhart A.D."/>
            <person name="Kidane D.T."/>
            <person name="Farone A.L."/>
            <person name="Farone M.B."/>
        </authorList>
    </citation>
    <scope>NUCLEOTIDE SEQUENCE [LARGE SCALE GENOMIC DNA]</scope>
    <source>
        <strain evidence="2 3">DSB2004</strain>
    </source>
</reference>
<dbReference type="Pfam" id="PF07254">
    <property type="entry name" value="Cpta_toxin"/>
    <property type="match status" value="1"/>
</dbReference>
<dbReference type="Proteomes" id="UP001615550">
    <property type="component" value="Unassembled WGS sequence"/>
</dbReference>
<proteinExistence type="predicted"/>
<evidence type="ECO:0000313" key="3">
    <source>
        <dbReference type="Proteomes" id="UP001615550"/>
    </source>
</evidence>
<accession>A0ABW8D6I3</accession>
<evidence type="ECO:0000256" key="1">
    <source>
        <dbReference type="SAM" id="Phobius"/>
    </source>
</evidence>
<dbReference type="InterPro" id="IPR009883">
    <property type="entry name" value="YgfX"/>
</dbReference>
<organism evidence="2 3">
    <name type="scientific">Legionella lytica</name>
    <dbReference type="NCBI Taxonomy" id="96232"/>
    <lineage>
        <taxon>Bacteria</taxon>
        <taxon>Pseudomonadati</taxon>
        <taxon>Pseudomonadota</taxon>
        <taxon>Gammaproteobacteria</taxon>
        <taxon>Legionellales</taxon>
        <taxon>Legionellaceae</taxon>
        <taxon>Legionella</taxon>
    </lineage>
</organism>
<comment type="caution">
    <text evidence="2">The sequence shown here is derived from an EMBL/GenBank/DDBJ whole genome shotgun (WGS) entry which is preliminary data.</text>
</comment>